<dbReference type="Proteomes" id="UP001189429">
    <property type="component" value="Unassembled WGS sequence"/>
</dbReference>
<evidence type="ECO:0000256" key="1">
    <source>
        <dbReference type="SAM" id="MobiDB-lite"/>
    </source>
</evidence>
<sequence length="229" mass="24966">MTCLVARADAAVPAAILGQPRAWVSACTSKPSVMVQRAHGTCLGPPQDPLRWGSDVDRADTICCFNRHYAEYRGYFRTTTFHDDQSTAETTVFYDSITGRPLFEAPLGRSFAEFYQESYDHGWPSFRDAEVRPDFVRVLEDGEVVSVDGTHLGHNLPDDKGNRYCINLISVAGYPQEPTLVPTPAPPTPTTPTPTTAMPEPAADSGNTAATAAAPWRMLCLAALGWLAF</sequence>
<feature type="compositionally biased region" description="Pro residues" evidence="1">
    <location>
        <begin position="181"/>
        <end position="192"/>
    </location>
</feature>
<gene>
    <name evidence="2" type="ORF">PCOR1329_LOCUS48072</name>
</gene>
<accession>A0ABN9UFS5</accession>
<dbReference type="Gene3D" id="2.170.150.20">
    <property type="entry name" value="Peptide methionine sulfoxide reductase"/>
    <property type="match status" value="1"/>
</dbReference>
<dbReference type="InterPro" id="IPR011057">
    <property type="entry name" value="Mss4-like_sf"/>
</dbReference>
<reference evidence="2" key="1">
    <citation type="submission" date="2023-10" db="EMBL/GenBank/DDBJ databases">
        <authorList>
            <person name="Chen Y."/>
            <person name="Shah S."/>
            <person name="Dougan E. K."/>
            <person name="Thang M."/>
            <person name="Chan C."/>
        </authorList>
    </citation>
    <scope>NUCLEOTIDE SEQUENCE [LARGE SCALE GENOMIC DNA]</scope>
</reference>
<feature type="compositionally biased region" description="Low complexity" evidence="1">
    <location>
        <begin position="193"/>
        <end position="207"/>
    </location>
</feature>
<evidence type="ECO:0000313" key="2">
    <source>
        <dbReference type="EMBL" id="CAK0858212.1"/>
    </source>
</evidence>
<feature type="region of interest" description="Disordered" evidence="1">
    <location>
        <begin position="177"/>
        <end position="207"/>
    </location>
</feature>
<dbReference type="EMBL" id="CAUYUJ010015801">
    <property type="protein sequence ID" value="CAK0858212.1"/>
    <property type="molecule type" value="Genomic_DNA"/>
</dbReference>
<name>A0ABN9UFS5_9DINO</name>
<dbReference type="SUPFAM" id="SSF51316">
    <property type="entry name" value="Mss4-like"/>
    <property type="match status" value="1"/>
</dbReference>
<evidence type="ECO:0000313" key="3">
    <source>
        <dbReference type="Proteomes" id="UP001189429"/>
    </source>
</evidence>
<organism evidence="2 3">
    <name type="scientific">Prorocentrum cordatum</name>
    <dbReference type="NCBI Taxonomy" id="2364126"/>
    <lineage>
        <taxon>Eukaryota</taxon>
        <taxon>Sar</taxon>
        <taxon>Alveolata</taxon>
        <taxon>Dinophyceae</taxon>
        <taxon>Prorocentrales</taxon>
        <taxon>Prorocentraceae</taxon>
        <taxon>Prorocentrum</taxon>
    </lineage>
</organism>
<comment type="caution">
    <text evidence="2">The sequence shown here is derived from an EMBL/GenBank/DDBJ whole genome shotgun (WGS) entry which is preliminary data.</text>
</comment>
<protein>
    <submittedName>
        <fullName evidence="2">Uncharacterized protein</fullName>
    </submittedName>
</protein>
<keyword evidence="3" id="KW-1185">Reference proteome</keyword>
<proteinExistence type="predicted"/>